<dbReference type="Proteomes" id="UP000189857">
    <property type="component" value="Unassembled WGS sequence"/>
</dbReference>
<dbReference type="InterPro" id="IPR020449">
    <property type="entry name" value="Tscrpt_reg_AraC-type_HTH"/>
</dbReference>
<evidence type="ECO:0000259" key="5">
    <source>
        <dbReference type="PROSITE" id="PS50003"/>
    </source>
</evidence>
<feature type="non-terminal residue" evidence="6">
    <location>
        <position position="173"/>
    </location>
</feature>
<evidence type="ECO:0000259" key="4">
    <source>
        <dbReference type="PROSITE" id="PS01124"/>
    </source>
</evidence>
<dbReference type="SMART" id="SM00342">
    <property type="entry name" value="HTH_ARAC"/>
    <property type="match status" value="1"/>
</dbReference>
<evidence type="ECO:0000256" key="1">
    <source>
        <dbReference type="ARBA" id="ARBA00023015"/>
    </source>
</evidence>
<feature type="domain" description="PH" evidence="5">
    <location>
        <begin position="1"/>
        <end position="12"/>
    </location>
</feature>
<dbReference type="InterPro" id="IPR050959">
    <property type="entry name" value="MarA-like"/>
</dbReference>
<dbReference type="PRINTS" id="PR00032">
    <property type="entry name" value="HTHARAC"/>
</dbReference>
<protein>
    <submittedName>
        <fullName evidence="6">AraC-type DNA-binding protein</fullName>
    </submittedName>
</protein>
<dbReference type="SUPFAM" id="SSF46689">
    <property type="entry name" value="Homeodomain-like"/>
    <property type="match status" value="2"/>
</dbReference>
<keyword evidence="1" id="KW-0805">Transcription regulation</keyword>
<name>A0A1T4QSX9_9FIRM</name>
<evidence type="ECO:0000313" key="6">
    <source>
        <dbReference type="EMBL" id="SKA06805.1"/>
    </source>
</evidence>
<dbReference type="AlphaFoldDB" id="A0A1T4QSX9"/>
<keyword evidence="2 6" id="KW-0238">DNA-binding</keyword>
<feature type="domain" description="HTH araC/xylS-type" evidence="4">
    <location>
        <begin position="8"/>
        <end position="106"/>
    </location>
</feature>
<organism evidence="6 7">
    <name type="scientific">Eubacterium ruminantium</name>
    <dbReference type="NCBI Taxonomy" id="42322"/>
    <lineage>
        <taxon>Bacteria</taxon>
        <taxon>Bacillati</taxon>
        <taxon>Bacillota</taxon>
        <taxon>Clostridia</taxon>
        <taxon>Eubacteriales</taxon>
        <taxon>Eubacteriaceae</taxon>
        <taxon>Eubacterium</taxon>
    </lineage>
</organism>
<sequence>MEWIEALQKAITYMEEHLLEEINYEDVAKQVHTSSYEFHRAFSFVTGLTANTYIRNRRLSLAGKEIVETDAKITDLAMKYGYDTPESFTKAFTRFHGIAPQKARTEVCKLKLFNPLTITISVKGGKNMDYRIVQTKEKKFIALVREFSNGIINDEANHDVADFWGECNSKQML</sequence>
<evidence type="ECO:0000256" key="2">
    <source>
        <dbReference type="ARBA" id="ARBA00023125"/>
    </source>
</evidence>
<reference evidence="6 7" key="1">
    <citation type="submission" date="2017-02" db="EMBL/GenBank/DDBJ databases">
        <authorList>
            <person name="Peterson S.W."/>
        </authorList>
    </citation>
    <scope>NUCLEOTIDE SEQUENCE [LARGE SCALE GENOMIC DNA]</scope>
    <source>
        <strain evidence="6 7">ATCC 17233</strain>
    </source>
</reference>
<proteinExistence type="predicted"/>
<keyword evidence="7" id="KW-1185">Reference proteome</keyword>
<dbReference type="RefSeq" id="WP_143405147.1">
    <property type="nucleotide sequence ID" value="NZ_FUXA01000026.1"/>
</dbReference>
<dbReference type="InterPro" id="IPR001849">
    <property type="entry name" value="PH_domain"/>
</dbReference>
<dbReference type="InterPro" id="IPR009057">
    <property type="entry name" value="Homeodomain-like_sf"/>
</dbReference>
<dbReference type="PANTHER" id="PTHR47504:SF5">
    <property type="entry name" value="RIGHT ORIGIN-BINDING PROTEIN"/>
    <property type="match status" value="1"/>
</dbReference>
<accession>A0A1T4QSX9</accession>
<evidence type="ECO:0000313" key="7">
    <source>
        <dbReference type="Proteomes" id="UP000189857"/>
    </source>
</evidence>
<evidence type="ECO:0000256" key="3">
    <source>
        <dbReference type="ARBA" id="ARBA00023163"/>
    </source>
</evidence>
<dbReference type="EMBL" id="FUXA01000026">
    <property type="protein sequence ID" value="SKA06805.1"/>
    <property type="molecule type" value="Genomic_DNA"/>
</dbReference>
<keyword evidence="3" id="KW-0804">Transcription</keyword>
<dbReference type="PROSITE" id="PS50003">
    <property type="entry name" value="PH_DOMAIN"/>
    <property type="match status" value="1"/>
</dbReference>
<dbReference type="Pfam" id="PF12833">
    <property type="entry name" value="HTH_18"/>
    <property type="match status" value="1"/>
</dbReference>
<dbReference type="GO" id="GO:0003700">
    <property type="term" value="F:DNA-binding transcription factor activity"/>
    <property type="evidence" value="ECO:0007669"/>
    <property type="project" value="InterPro"/>
</dbReference>
<gene>
    <name evidence="6" type="ORF">SAMN02745110_02505</name>
</gene>
<dbReference type="PROSITE" id="PS01124">
    <property type="entry name" value="HTH_ARAC_FAMILY_2"/>
    <property type="match status" value="1"/>
</dbReference>
<dbReference type="GO" id="GO:0043565">
    <property type="term" value="F:sequence-specific DNA binding"/>
    <property type="evidence" value="ECO:0007669"/>
    <property type="project" value="InterPro"/>
</dbReference>
<dbReference type="InterPro" id="IPR018060">
    <property type="entry name" value="HTH_AraC"/>
</dbReference>
<dbReference type="Gene3D" id="1.10.10.60">
    <property type="entry name" value="Homeodomain-like"/>
    <property type="match status" value="2"/>
</dbReference>
<dbReference type="PANTHER" id="PTHR47504">
    <property type="entry name" value="RIGHT ORIGIN-BINDING PROTEIN"/>
    <property type="match status" value="1"/>
</dbReference>